<keyword evidence="2" id="KW-0472">Membrane</keyword>
<gene>
    <name evidence="3" type="ORF">GCM10010123_18540</name>
</gene>
<proteinExistence type="predicted"/>
<dbReference type="Proteomes" id="UP000649739">
    <property type="component" value="Unassembled WGS sequence"/>
</dbReference>
<evidence type="ECO:0000313" key="4">
    <source>
        <dbReference type="Proteomes" id="UP000649739"/>
    </source>
</evidence>
<evidence type="ECO:0000256" key="2">
    <source>
        <dbReference type="SAM" id="Phobius"/>
    </source>
</evidence>
<keyword evidence="4" id="KW-1185">Reference proteome</keyword>
<feature type="transmembrane region" description="Helical" evidence="2">
    <location>
        <begin position="103"/>
        <end position="129"/>
    </location>
</feature>
<reference evidence="3" key="1">
    <citation type="journal article" date="2014" name="Int. J. Syst. Evol. Microbiol.">
        <title>Complete genome sequence of Corynebacterium casei LMG S-19264T (=DSM 44701T), isolated from a smear-ripened cheese.</title>
        <authorList>
            <consortium name="US DOE Joint Genome Institute (JGI-PGF)"/>
            <person name="Walter F."/>
            <person name="Albersmeier A."/>
            <person name="Kalinowski J."/>
            <person name="Ruckert C."/>
        </authorList>
    </citation>
    <scope>NUCLEOTIDE SEQUENCE</scope>
    <source>
        <strain evidence="3">JCM 3090</strain>
    </source>
</reference>
<feature type="compositionally biased region" description="Gly residues" evidence="1">
    <location>
        <begin position="195"/>
        <end position="204"/>
    </location>
</feature>
<keyword evidence="2" id="KW-1133">Transmembrane helix</keyword>
<feature type="compositionally biased region" description="Low complexity" evidence="1">
    <location>
        <begin position="232"/>
        <end position="244"/>
    </location>
</feature>
<feature type="region of interest" description="Disordered" evidence="1">
    <location>
        <begin position="195"/>
        <end position="389"/>
    </location>
</feature>
<keyword evidence="2" id="KW-0812">Transmembrane</keyword>
<feature type="compositionally biased region" description="Gly residues" evidence="1">
    <location>
        <begin position="245"/>
        <end position="269"/>
    </location>
</feature>
<feature type="compositionally biased region" description="Low complexity" evidence="1">
    <location>
        <begin position="349"/>
        <end position="389"/>
    </location>
</feature>
<evidence type="ECO:0000256" key="1">
    <source>
        <dbReference type="SAM" id="MobiDB-lite"/>
    </source>
</evidence>
<dbReference type="AlphaFoldDB" id="A0A8J3B2E8"/>
<comment type="caution">
    <text evidence="3">The sequence shown here is derived from an EMBL/GenBank/DDBJ whole genome shotgun (WGS) entry which is preliminary data.</text>
</comment>
<feature type="compositionally biased region" description="Low complexity" evidence="1">
    <location>
        <begin position="82"/>
        <end position="97"/>
    </location>
</feature>
<accession>A0A8J3B2E8</accession>
<name>A0A8J3B2E8_9ACTN</name>
<dbReference type="EMBL" id="BMQB01000003">
    <property type="protein sequence ID" value="GGJ89246.1"/>
    <property type="molecule type" value="Genomic_DNA"/>
</dbReference>
<feature type="region of interest" description="Disordered" evidence="1">
    <location>
        <begin position="1"/>
        <end position="27"/>
    </location>
</feature>
<organism evidence="3 4">
    <name type="scientific">Pilimelia anulata</name>
    <dbReference type="NCBI Taxonomy" id="53371"/>
    <lineage>
        <taxon>Bacteria</taxon>
        <taxon>Bacillati</taxon>
        <taxon>Actinomycetota</taxon>
        <taxon>Actinomycetes</taxon>
        <taxon>Micromonosporales</taxon>
        <taxon>Micromonosporaceae</taxon>
        <taxon>Pilimelia</taxon>
    </lineage>
</organism>
<feature type="compositionally biased region" description="Pro residues" evidence="1">
    <location>
        <begin position="282"/>
        <end position="294"/>
    </location>
</feature>
<feature type="region of interest" description="Disordered" evidence="1">
    <location>
        <begin position="68"/>
        <end position="97"/>
    </location>
</feature>
<feature type="region of interest" description="Disordered" evidence="1">
    <location>
        <begin position="407"/>
        <end position="454"/>
    </location>
</feature>
<reference evidence="3" key="2">
    <citation type="submission" date="2020-09" db="EMBL/GenBank/DDBJ databases">
        <authorList>
            <person name="Sun Q."/>
            <person name="Ohkuma M."/>
        </authorList>
    </citation>
    <scope>NUCLEOTIDE SEQUENCE</scope>
    <source>
        <strain evidence="3">JCM 3090</strain>
    </source>
</reference>
<feature type="compositionally biased region" description="Low complexity" evidence="1">
    <location>
        <begin position="296"/>
        <end position="325"/>
    </location>
</feature>
<protein>
    <submittedName>
        <fullName evidence="3">Uncharacterized protein</fullName>
    </submittedName>
</protein>
<sequence length="454" mass="43558">MPASRTVRAALRRPLPRPGAGPAEGLVAPSSHYYRPAHTRAVAGCQVPNRSTQMSVYYGAVSALRTRTDGDRATARRRRPRVTAPAGTPHHPGAGLAGPPRRYALLVGLLVALACVPTLIAATLGAAALDRPPAAAPTPFISRPAEPPVIIVPAPAGGTSGRGAGVWPGGASGPWGDGFAPAGGGRGRGGVVAAGGDAGWGRGGRVVPAGRPIEPAGGASAAPADKPGPMAGSRAGSRPDSGPGSDSGSGSGSGSRSGSGSGSGVGSGIGSEPRPGSGGIPAPGPAPAPAPGPRPGAGARAAPAAGVPGHDGPPGADGSGPAAVGRDSGPLAAARGGGSPTARRGAPSAATGPALRATAATPTGALGRRATTTRPPGAGADDAARAADAAALAAVVDSRYAPTVRMLTPDGRVISPPRPGAPAETRGTEPRPHPAPTDLPCTPSTLAHRSLDPC</sequence>
<evidence type="ECO:0000313" key="3">
    <source>
        <dbReference type="EMBL" id="GGJ89246.1"/>
    </source>
</evidence>